<dbReference type="GO" id="GO:0015562">
    <property type="term" value="F:efflux transmembrane transporter activity"/>
    <property type="evidence" value="ECO:0007669"/>
    <property type="project" value="InterPro"/>
</dbReference>
<name>A0A4U1L6M3_9SPHN</name>
<reference evidence="3 4" key="1">
    <citation type="submission" date="2019-04" db="EMBL/GenBank/DDBJ databases">
        <authorList>
            <person name="Yang Y."/>
            <person name="Wei D."/>
        </authorList>
    </citation>
    <scope>NUCLEOTIDE SEQUENCE [LARGE SCALE GENOMIC DNA]</scope>
    <source>
        <strain evidence="3 4">L-1-4w-11</strain>
    </source>
</reference>
<dbReference type="SUPFAM" id="SSF56954">
    <property type="entry name" value="Outer membrane efflux proteins (OEP)"/>
    <property type="match status" value="1"/>
</dbReference>
<keyword evidence="2" id="KW-1134">Transmembrane beta strand</keyword>
<dbReference type="Pfam" id="PF02321">
    <property type="entry name" value="OEP"/>
    <property type="match status" value="2"/>
</dbReference>
<keyword evidence="4" id="KW-1185">Reference proteome</keyword>
<dbReference type="RefSeq" id="WP_136944274.1">
    <property type="nucleotide sequence ID" value="NZ_SWKR01000002.1"/>
</dbReference>
<dbReference type="GO" id="GO:0005886">
    <property type="term" value="C:plasma membrane"/>
    <property type="evidence" value="ECO:0007669"/>
    <property type="project" value="UniProtKB-SubCell"/>
</dbReference>
<organism evidence="3 4">
    <name type="scientific">Sphingomonas baiyangensis</name>
    <dbReference type="NCBI Taxonomy" id="2572576"/>
    <lineage>
        <taxon>Bacteria</taxon>
        <taxon>Pseudomonadati</taxon>
        <taxon>Pseudomonadota</taxon>
        <taxon>Alphaproteobacteria</taxon>
        <taxon>Sphingomonadales</taxon>
        <taxon>Sphingomonadaceae</taxon>
        <taxon>Sphingomonas</taxon>
    </lineage>
</organism>
<dbReference type="AlphaFoldDB" id="A0A4U1L6M3"/>
<dbReference type="PROSITE" id="PS51257">
    <property type="entry name" value="PROKAR_LIPOPROTEIN"/>
    <property type="match status" value="1"/>
</dbReference>
<evidence type="ECO:0000256" key="1">
    <source>
        <dbReference type="ARBA" id="ARBA00007613"/>
    </source>
</evidence>
<dbReference type="Gene3D" id="2.20.200.10">
    <property type="entry name" value="Outer membrane efflux proteins (OEP)"/>
    <property type="match status" value="1"/>
</dbReference>
<evidence type="ECO:0000313" key="4">
    <source>
        <dbReference type="Proteomes" id="UP000309138"/>
    </source>
</evidence>
<comment type="caution">
    <text evidence="3">The sequence shown here is derived from an EMBL/GenBank/DDBJ whole genome shotgun (WGS) entry which is preliminary data.</text>
</comment>
<dbReference type="InterPro" id="IPR003423">
    <property type="entry name" value="OMP_efflux"/>
</dbReference>
<dbReference type="EMBL" id="SWKR01000002">
    <property type="protein sequence ID" value="TKD51950.1"/>
    <property type="molecule type" value="Genomic_DNA"/>
</dbReference>
<comment type="subcellular location">
    <subcellularLocation>
        <location evidence="2">Cell membrane</location>
        <topology evidence="2">Lipid-anchor</topology>
    </subcellularLocation>
</comment>
<dbReference type="Gene3D" id="1.20.1600.10">
    <property type="entry name" value="Outer membrane efflux proteins (OEP)"/>
    <property type="match status" value="1"/>
</dbReference>
<dbReference type="PANTHER" id="PTHR30203">
    <property type="entry name" value="OUTER MEMBRANE CATION EFFLUX PROTEIN"/>
    <property type="match status" value="1"/>
</dbReference>
<keyword evidence="2" id="KW-0564">Palmitate</keyword>
<dbReference type="Proteomes" id="UP000309138">
    <property type="component" value="Unassembled WGS sequence"/>
</dbReference>
<sequence>MVRKRFLGASIAALGLSACSVGPDYRPATPADLGVPDQYSVSPAAKREDLARWWVRFGDPVLAQLVSEAATQNLDVGQAVTRLRQAREQLIVARADFLPSLSGSGGYSRRQVIRGGTQQTQLPDGTIIETGAGSTDNFSLGLDANYQVDLFGGVRSGVDAARAGYAASGFDYAAVLVSIQAEIARNYVLARAAQAQLANARDSLALQDDNLEIAGFRVQAGLVSSLDAEQARAQRAQTAASIPSIEASYNSAVSRLGVLTGRAPGALKATLATAQRIPRGPAIIGPGIPADTLRQRPDVRAAERQLAGAVAQIGVAQAQLYPALGISGGIDTAAGAIGNLGNIITGTLFAGLSQLIFDGGRTRAQVRSQQAVADGAFLAYKQTVLLGLEEVENAIVALQSARTRSREFAVALDAANNSAILARSQYRAGLTDFTTLNQTETQLLSARNSIVTAQSDETTAIVQLFTALGGGWDGGAAPTAESVPAPAALPQPAR</sequence>
<evidence type="ECO:0000256" key="2">
    <source>
        <dbReference type="RuleBase" id="RU362097"/>
    </source>
</evidence>
<gene>
    <name evidence="3" type="ORF">FBR43_15265</name>
</gene>
<evidence type="ECO:0000313" key="3">
    <source>
        <dbReference type="EMBL" id="TKD51950.1"/>
    </source>
</evidence>
<proteinExistence type="inferred from homology"/>
<keyword evidence="2" id="KW-0449">Lipoprotein</keyword>
<protein>
    <submittedName>
        <fullName evidence="3">Efflux transporter outer membrane subunit</fullName>
    </submittedName>
</protein>
<dbReference type="NCBIfam" id="TIGR01845">
    <property type="entry name" value="outer_NodT"/>
    <property type="match status" value="1"/>
</dbReference>
<keyword evidence="2" id="KW-0472">Membrane</keyword>
<keyword evidence="2" id="KW-0812">Transmembrane</keyword>
<dbReference type="OrthoDB" id="9783100at2"/>
<accession>A0A4U1L6M3</accession>
<comment type="similarity">
    <text evidence="1 2">Belongs to the outer membrane factor (OMF) (TC 1.B.17) family.</text>
</comment>
<dbReference type="InterPro" id="IPR010131">
    <property type="entry name" value="MdtP/NodT-like"/>
</dbReference>
<dbReference type="PANTHER" id="PTHR30203:SF25">
    <property type="entry name" value="OUTER MEMBRANE PROTEIN-RELATED"/>
    <property type="match status" value="1"/>
</dbReference>